<evidence type="ECO:0000313" key="1">
    <source>
        <dbReference type="EMBL" id="HDS11020.1"/>
    </source>
</evidence>
<accession>A0A7C1E375</accession>
<reference evidence="1" key="1">
    <citation type="journal article" date="2020" name="mSystems">
        <title>Genome- and Community-Level Interaction Insights into Carbon Utilization and Element Cycling Functions of Hydrothermarchaeota in Hydrothermal Sediment.</title>
        <authorList>
            <person name="Zhou Z."/>
            <person name="Liu Y."/>
            <person name="Xu W."/>
            <person name="Pan J."/>
            <person name="Luo Z.H."/>
            <person name="Li M."/>
        </authorList>
    </citation>
    <scope>NUCLEOTIDE SEQUENCE [LARGE SCALE GENOMIC DNA]</scope>
    <source>
        <strain evidence="1">SpSt-123</strain>
    </source>
</reference>
<sequence>MDNNLMIVIPTFKILVSPEEKNYKAIVVLDRQKLRILLENILKCCEDEVLRNFDLSYLSISRGSSCMVLLFSQSILPKIEEMLRRLKEEGVVPAYYIIEPFEKIVPMKNAVFTDENFMKLRIMPQYAFVGIFANLYSLLGGQADFVIERLGYYYGRGYSGYVQRSLSMDKPDVIKILQYSIVTGVSLGLFSLVDIETKLNVLSNTTDISIRVRDYYEEEEYSRLGIRKCGLFQQGFYRGIIEYSLGQAKYDVREPICYNEKKESVFLISLPVKISKKEKDEFQKIKNALAIE</sequence>
<name>A0A7C1E375_9CREN</name>
<dbReference type="AlphaFoldDB" id="A0A7C1E375"/>
<gene>
    <name evidence="1" type="ORF">ENO04_05360</name>
</gene>
<organism evidence="1">
    <name type="scientific">Fervidicoccus fontis</name>
    <dbReference type="NCBI Taxonomy" id="683846"/>
    <lineage>
        <taxon>Archaea</taxon>
        <taxon>Thermoproteota</taxon>
        <taxon>Thermoprotei</taxon>
        <taxon>Fervidicoccales</taxon>
        <taxon>Fervidicoccaceae</taxon>
        <taxon>Fervidicoccus</taxon>
    </lineage>
</organism>
<comment type="caution">
    <text evidence="1">The sequence shown here is derived from an EMBL/GenBank/DDBJ whole genome shotgun (WGS) entry which is preliminary data.</text>
</comment>
<proteinExistence type="predicted"/>
<dbReference type="EMBL" id="DSDY01000162">
    <property type="protein sequence ID" value="HDS11020.1"/>
    <property type="molecule type" value="Genomic_DNA"/>
</dbReference>
<protein>
    <submittedName>
        <fullName evidence="1">Uncharacterized protein</fullName>
    </submittedName>
</protein>